<feature type="transmembrane region" description="Helical" evidence="2">
    <location>
        <begin position="343"/>
        <end position="361"/>
    </location>
</feature>
<evidence type="ECO:0000313" key="4">
    <source>
        <dbReference type="EMBL" id="MDR6944476.1"/>
    </source>
</evidence>
<dbReference type="InterPro" id="IPR019734">
    <property type="entry name" value="TPR_rpt"/>
</dbReference>
<dbReference type="SUPFAM" id="SSF48452">
    <property type="entry name" value="TPR-like"/>
    <property type="match status" value="1"/>
</dbReference>
<dbReference type="RefSeq" id="WP_310100591.1">
    <property type="nucleotide sequence ID" value="NZ_JAVDUU010000004.1"/>
</dbReference>
<evidence type="ECO:0000256" key="1">
    <source>
        <dbReference type="PROSITE-ProRule" id="PRU00339"/>
    </source>
</evidence>
<dbReference type="Proteomes" id="UP001247620">
    <property type="component" value="Unassembled WGS sequence"/>
</dbReference>
<keyword evidence="3" id="KW-0732">Signal</keyword>
<comment type="caution">
    <text evidence="4">The sequence shown here is derived from an EMBL/GenBank/DDBJ whole genome shotgun (WGS) entry which is preliminary data.</text>
</comment>
<dbReference type="InterPro" id="IPR011990">
    <property type="entry name" value="TPR-like_helical_dom_sf"/>
</dbReference>
<keyword evidence="2" id="KW-0472">Membrane</keyword>
<dbReference type="PROSITE" id="PS50005">
    <property type="entry name" value="TPR"/>
    <property type="match status" value="1"/>
</dbReference>
<dbReference type="SMART" id="SM00028">
    <property type="entry name" value="TPR"/>
    <property type="match status" value="4"/>
</dbReference>
<protein>
    <submittedName>
        <fullName evidence="4">Tetratricopeptide (TPR) repeat protein</fullName>
    </submittedName>
</protein>
<proteinExistence type="predicted"/>
<reference evidence="4 5" key="1">
    <citation type="submission" date="2023-07" db="EMBL/GenBank/DDBJ databases">
        <title>Sorghum-associated microbial communities from plants grown in Nebraska, USA.</title>
        <authorList>
            <person name="Schachtman D."/>
        </authorList>
    </citation>
    <scope>NUCLEOTIDE SEQUENCE [LARGE SCALE GENOMIC DNA]</scope>
    <source>
        <strain evidence="4 5">3262</strain>
    </source>
</reference>
<accession>A0ABU1TI61</accession>
<dbReference type="EMBL" id="JAVDUU010000004">
    <property type="protein sequence ID" value="MDR6944476.1"/>
    <property type="molecule type" value="Genomic_DNA"/>
</dbReference>
<dbReference type="InterPro" id="IPR036097">
    <property type="entry name" value="HisK_dim/P_sf"/>
</dbReference>
<feature type="repeat" description="TPR" evidence="1">
    <location>
        <begin position="151"/>
        <end position="184"/>
    </location>
</feature>
<gene>
    <name evidence="4" type="ORF">J2W55_004336</name>
</gene>
<dbReference type="Pfam" id="PF13424">
    <property type="entry name" value="TPR_12"/>
    <property type="match status" value="1"/>
</dbReference>
<dbReference type="SUPFAM" id="SSF47384">
    <property type="entry name" value="Homodimeric domain of signal transducing histidine kinase"/>
    <property type="match status" value="1"/>
</dbReference>
<evidence type="ECO:0000313" key="5">
    <source>
        <dbReference type="Proteomes" id="UP001247620"/>
    </source>
</evidence>
<evidence type="ECO:0000256" key="2">
    <source>
        <dbReference type="SAM" id="Phobius"/>
    </source>
</evidence>
<feature type="chain" id="PRO_5045842859" evidence="3">
    <location>
        <begin position="20"/>
        <end position="479"/>
    </location>
</feature>
<name>A0ABU1TI61_9SPHI</name>
<sequence>MRKTYTFLLFFFVTLTVYARDISDVAARDTNEVINLNSHAYSNRLTDPKQTVEDATKALTLATKLNYMDGIAESYRVIGIGKYYLDQPEKAIDNYLNSLAYFGKANNLRGEAKVYNNIGVLFRDHDYDRSLVYLNKSLVIAQKIGDDKLIAASYLNIGNTYNRKNNFYQALNYYDKSYHLFSKLKDSVNLIQCLLNRGVIFYKLKDYDKALGLLLEANKGAKSRDLNESVASIDLTLASLYMAQRKFDEAEKMVQEGTAYTQLVRDPKLEYDYKYTTYELEVNRKNFENALISLREIYKIDSATYKTNVSVQMNLVEAKRKQEEQLKENERIAERQAYDRSRFWAVCTVAGLLLVVIGLLVGNVKRKAKTNAQLTMLNGEVLRQKDNLDRINHHLEEIIDERTKDLQIKNKKLSEHSSYLSHQIRGPIATLRGLINLEKEGLVNQQECIDMMDKCVSEIDEKIIEMSDMLHNPSQGGNA</sequence>
<dbReference type="PANTHER" id="PTHR10098:SF108">
    <property type="entry name" value="TETRATRICOPEPTIDE REPEAT PROTEIN 28"/>
    <property type="match status" value="1"/>
</dbReference>
<keyword evidence="2" id="KW-1133">Transmembrane helix</keyword>
<feature type="signal peptide" evidence="3">
    <location>
        <begin position="1"/>
        <end position="19"/>
    </location>
</feature>
<dbReference type="Gene3D" id="1.25.40.10">
    <property type="entry name" value="Tetratricopeptide repeat domain"/>
    <property type="match status" value="2"/>
</dbReference>
<organism evidence="4 5">
    <name type="scientific">Mucilaginibacter pocheonensis</name>
    <dbReference type="NCBI Taxonomy" id="398050"/>
    <lineage>
        <taxon>Bacteria</taxon>
        <taxon>Pseudomonadati</taxon>
        <taxon>Bacteroidota</taxon>
        <taxon>Sphingobacteriia</taxon>
        <taxon>Sphingobacteriales</taxon>
        <taxon>Sphingobacteriaceae</taxon>
        <taxon>Mucilaginibacter</taxon>
    </lineage>
</organism>
<keyword evidence="5" id="KW-1185">Reference proteome</keyword>
<keyword evidence="1" id="KW-0802">TPR repeat</keyword>
<evidence type="ECO:0000256" key="3">
    <source>
        <dbReference type="SAM" id="SignalP"/>
    </source>
</evidence>
<dbReference type="PANTHER" id="PTHR10098">
    <property type="entry name" value="RAPSYN-RELATED"/>
    <property type="match status" value="1"/>
</dbReference>
<keyword evidence="2" id="KW-0812">Transmembrane</keyword>